<evidence type="ECO:0000313" key="1">
    <source>
        <dbReference type="EMBL" id="MVN87762.1"/>
    </source>
</evidence>
<sequence>MTAPEPHPLDAPKREAATADLAAVRRALADLPPAPLDPQGWAAGAEETLRAAIGMERKIQMEMRIGLEGRLDGLPLRTTAPLAGMTLPELLAEHQAGRAMLLRVLDQLLAGEQGGVRAWTYGEEVPPPVYLLALRGRLERLSGLIAAQRL</sequence>
<dbReference type="AlphaFoldDB" id="A0A7C9M2R4"/>
<name>A0A7C9M2R4_9DEIO</name>
<keyword evidence="2" id="KW-1185">Reference proteome</keyword>
<dbReference type="EMBL" id="WQLB01000018">
    <property type="protein sequence ID" value="MVN87762.1"/>
    <property type="molecule type" value="Genomic_DNA"/>
</dbReference>
<comment type="caution">
    <text evidence="1">The sequence shown here is derived from an EMBL/GenBank/DDBJ whole genome shotgun (WGS) entry which is preliminary data.</text>
</comment>
<organism evidence="1 2">
    <name type="scientific">Deinococcus arboris</name>
    <dbReference type="NCBI Taxonomy" id="2682977"/>
    <lineage>
        <taxon>Bacteria</taxon>
        <taxon>Thermotogati</taxon>
        <taxon>Deinococcota</taxon>
        <taxon>Deinococci</taxon>
        <taxon>Deinococcales</taxon>
        <taxon>Deinococcaceae</taxon>
        <taxon>Deinococcus</taxon>
    </lineage>
</organism>
<proteinExistence type="predicted"/>
<dbReference type="Proteomes" id="UP000483286">
    <property type="component" value="Unassembled WGS sequence"/>
</dbReference>
<gene>
    <name evidence="1" type="ORF">GO986_13440</name>
</gene>
<protein>
    <submittedName>
        <fullName evidence="1">Uncharacterized protein</fullName>
    </submittedName>
</protein>
<dbReference type="RefSeq" id="WP_157459810.1">
    <property type="nucleotide sequence ID" value="NZ_WQLB01000018.1"/>
</dbReference>
<accession>A0A7C9M2R4</accession>
<reference evidence="1 2" key="1">
    <citation type="submission" date="2019-12" db="EMBL/GenBank/DDBJ databases">
        <title>Deinococcus sp. HMF7620 Genome sequencing and assembly.</title>
        <authorList>
            <person name="Kang H."/>
            <person name="Kim H."/>
            <person name="Joh K."/>
        </authorList>
    </citation>
    <scope>NUCLEOTIDE SEQUENCE [LARGE SCALE GENOMIC DNA]</scope>
    <source>
        <strain evidence="1 2">HMF7620</strain>
    </source>
</reference>
<evidence type="ECO:0000313" key="2">
    <source>
        <dbReference type="Proteomes" id="UP000483286"/>
    </source>
</evidence>